<gene>
    <name evidence="2" type="ORF">MM171A00921_0014</name>
</gene>
<keyword evidence="1" id="KW-0812">Transmembrane</keyword>
<protein>
    <submittedName>
        <fullName evidence="2">Uncharacterized protein</fullName>
    </submittedName>
</protein>
<sequence length="150" mass="17093">MNIDFDFISNILGILAFFGIVPNFIRWVKKPNLEVTDVKIITGGVAQIRPGLPKQMTTISWYIKNNKRLIFLGRTVKNITTTFLIDKKVGEGSVWNYNGVRGPIQMIPLGTKTHQLISFERIFPEGEYTLYLTIEEDGKTVATHHENLKV</sequence>
<organism evidence="2">
    <name type="scientific">viral metagenome</name>
    <dbReference type="NCBI Taxonomy" id="1070528"/>
    <lineage>
        <taxon>unclassified sequences</taxon>
        <taxon>metagenomes</taxon>
        <taxon>organismal metagenomes</taxon>
    </lineage>
</organism>
<name>A0A6M3M1K3_9ZZZZ</name>
<keyword evidence="1" id="KW-1133">Transmembrane helix</keyword>
<feature type="transmembrane region" description="Helical" evidence="1">
    <location>
        <begin position="6"/>
        <end position="25"/>
    </location>
</feature>
<evidence type="ECO:0000313" key="2">
    <source>
        <dbReference type="EMBL" id="QJA99682.1"/>
    </source>
</evidence>
<evidence type="ECO:0000256" key="1">
    <source>
        <dbReference type="SAM" id="Phobius"/>
    </source>
</evidence>
<dbReference type="AlphaFoldDB" id="A0A6M3M1K3"/>
<dbReference type="EMBL" id="MT143662">
    <property type="protein sequence ID" value="QJA99682.1"/>
    <property type="molecule type" value="Genomic_DNA"/>
</dbReference>
<keyword evidence="1" id="KW-0472">Membrane</keyword>
<proteinExistence type="predicted"/>
<accession>A0A6M3M1K3</accession>
<reference evidence="2" key="1">
    <citation type="submission" date="2020-03" db="EMBL/GenBank/DDBJ databases">
        <title>The deep terrestrial virosphere.</title>
        <authorList>
            <person name="Holmfeldt K."/>
            <person name="Nilsson E."/>
            <person name="Simone D."/>
            <person name="Lopez-Fernandez M."/>
            <person name="Wu X."/>
            <person name="de Brujin I."/>
            <person name="Lundin D."/>
            <person name="Andersson A."/>
            <person name="Bertilsson S."/>
            <person name="Dopson M."/>
        </authorList>
    </citation>
    <scope>NUCLEOTIDE SEQUENCE</scope>
    <source>
        <strain evidence="2">MM171A00921</strain>
    </source>
</reference>